<dbReference type="EMBL" id="BNJG01000006">
    <property type="protein sequence ID" value="GHO60824.1"/>
    <property type="molecule type" value="Genomic_DNA"/>
</dbReference>
<sequence length="167" mass="18012">MRCMTPLGAIILGAIAGAVGTTAMDLALYARHRASGGSDRFLAWEFGGKSDWESVSAPAQVGRRLYEGLLQRPLADRWARLTNNLAHWGYGINCGCTFGVVGGTLRRLPLAAGPTFGACVWVSSYVTLPLLGLYKPIWKYSFTELAPDLAAHLVYGTVTERTFSTLA</sequence>
<evidence type="ECO:0008006" key="3">
    <source>
        <dbReference type="Google" id="ProtNLM"/>
    </source>
</evidence>
<evidence type="ECO:0000313" key="2">
    <source>
        <dbReference type="Proteomes" id="UP000654345"/>
    </source>
</evidence>
<keyword evidence="2" id="KW-1185">Reference proteome</keyword>
<reference evidence="1 2" key="1">
    <citation type="journal article" date="2021" name="Int. J. Syst. Evol. Microbiol.">
        <title>Reticulibacter mediterranei gen. nov., sp. nov., within the new family Reticulibacteraceae fam. nov., and Ktedonospora formicarum gen. nov., sp. nov., Ktedonobacter robiniae sp. nov., Dictyobacter formicarum sp. nov. and Dictyobacter arantiisoli sp. nov., belonging to the class Ktedonobacteria.</title>
        <authorList>
            <person name="Yabe S."/>
            <person name="Zheng Y."/>
            <person name="Wang C.M."/>
            <person name="Sakai Y."/>
            <person name="Abe K."/>
            <person name="Yokota A."/>
            <person name="Donadio S."/>
            <person name="Cavaletti L."/>
            <person name="Monciardini P."/>
        </authorList>
    </citation>
    <scope>NUCLEOTIDE SEQUENCE [LARGE SCALE GENOMIC DNA]</scope>
    <source>
        <strain evidence="1 2">SOSP1-30</strain>
    </source>
</reference>
<accession>A0ABQ3V6H3</accession>
<name>A0ABQ3V6H3_9CHLR</name>
<protein>
    <recommendedName>
        <fullName evidence="3">DUF2938 domain-containing protein</fullName>
    </recommendedName>
</protein>
<evidence type="ECO:0000313" key="1">
    <source>
        <dbReference type="EMBL" id="GHO60824.1"/>
    </source>
</evidence>
<proteinExistence type="predicted"/>
<gene>
    <name evidence="1" type="ORF">KSB_92990</name>
</gene>
<organism evidence="1 2">
    <name type="scientific">Ktedonobacter robiniae</name>
    <dbReference type="NCBI Taxonomy" id="2778365"/>
    <lineage>
        <taxon>Bacteria</taxon>
        <taxon>Bacillati</taxon>
        <taxon>Chloroflexota</taxon>
        <taxon>Ktedonobacteria</taxon>
        <taxon>Ktedonobacterales</taxon>
        <taxon>Ktedonobacteraceae</taxon>
        <taxon>Ktedonobacter</taxon>
    </lineage>
</organism>
<comment type="caution">
    <text evidence="1">The sequence shown here is derived from an EMBL/GenBank/DDBJ whole genome shotgun (WGS) entry which is preliminary data.</text>
</comment>
<dbReference type="Proteomes" id="UP000654345">
    <property type="component" value="Unassembled WGS sequence"/>
</dbReference>